<feature type="compositionally biased region" description="Basic and acidic residues" evidence="1">
    <location>
        <begin position="1"/>
        <end position="14"/>
    </location>
</feature>
<reference evidence="2 3" key="1">
    <citation type="journal article" date="2017" name="Nature">
        <title>The Apostasia genome and the evolution of orchids.</title>
        <authorList>
            <person name="Zhang G.Q."/>
            <person name="Liu K.W."/>
            <person name="Li Z."/>
            <person name="Lohaus R."/>
            <person name="Hsiao Y.Y."/>
            <person name="Niu S.C."/>
            <person name="Wang J.Y."/>
            <person name="Lin Y.C."/>
            <person name="Xu Q."/>
            <person name="Chen L.J."/>
            <person name="Yoshida K."/>
            <person name="Fujiwara S."/>
            <person name="Wang Z.W."/>
            <person name="Zhang Y.Q."/>
            <person name="Mitsuda N."/>
            <person name="Wang M."/>
            <person name="Liu G.H."/>
            <person name="Pecoraro L."/>
            <person name="Huang H.X."/>
            <person name="Xiao X.J."/>
            <person name="Lin M."/>
            <person name="Wu X.Y."/>
            <person name="Wu W.L."/>
            <person name="Chen Y.Y."/>
            <person name="Chang S.B."/>
            <person name="Sakamoto S."/>
            <person name="Ohme-Takagi M."/>
            <person name="Yagi M."/>
            <person name="Zeng S.J."/>
            <person name="Shen C.Y."/>
            <person name="Yeh C.M."/>
            <person name="Luo Y.B."/>
            <person name="Tsai W.C."/>
            <person name="Van de Peer Y."/>
            <person name="Liu Z.J."/>
        </authorList>
    </citation>
    <scope>NUCLEOTIDE SEQUENCE [LARGE SCALE GENOMIC DNA]</scope>
    <source>
        <strain evidence="3">cv. Shenzhen</strain>
        <tissue evidence="2">Stem</tissue>
    </source>
</reference>
<keyword evidence="3" id="KW-1185">Reference proteome</keyword>
<gene>
    <name evidence="2" type="ORF">AXF42_Ash014923</name>
</gene>
<dbReference type="EMBL" id="KZ451973">
    <property type="protein sequence ID" value="PKA56420.1"/>
    <property type="molecule type" value="Genomic_DNA"/>
</dbReference>
<protein>
    <submittedName>
        <fullName evidence="2">Uncharacterized protein</fullName>
    </submittedName>
</protein>
<evidence type="ECO:0000313" key="3">
    <source>
        <dbReference type="Proteomes" id="UP000236161"/>
    </source>
</evidence>
<organism evidence="2 3">
    <name type="scientific">Apostasia shenzhenica</name>
    <dbReference type="NCBI Taxonomy" id="1088818"/>
    <lineage>
        <taxon>Eukaryota</taxon>
        <taxon>Viridiplantae</taxon>
        <taxon>Streptophyta</taxon>
        <taxon>Embryophyta</taxon>
        <taxon>Tracheophyta</taxon>
        <taxon>Spermatophyta</taxon>
        <taxon>Magnoliopsida</taxon>
        <taxon>Liliopsida</taxon>
        <taxon>Asparagales</taxon>
        <taxon>Orchidaceae</taxon>
        <taxon>Apostasioideae</taxon>
        <taxon>Apostasia</taxon>
    </lineage>
</organism>
<evidence type="ECO:0000256" key="1">
    <source>
        <dbReference type="SAM" id="MobiDB-lite"/>
    </source>
</evidence>
<evidence type="ECO:0000313" key="2">
    <source>
        <dbReference type="EMBL" id="PKA56420.1"/>
    </source>
</evidence>
<feature type="region of interest" description="Disordered" evidence="1">
    <location>
        <begin position="1"/>
        <end position="77"/>
    </location>
</feature>
<proteinExistence type="predicted"/>
<feature type="compositionally biased region" description="Low complexity" evidence="1">
    <location>
        <begin position="62"/>
        <end position="74"/>
    </location>
</feature>
<feature type="compositionally biased region" description="Basic and acidic residues" evidence="1">
    <location>
        <begin position="120"/>
        <end position="131"/>
    </location>
</feature>
<name>A0A2I0ALJ8_9ASPA</name>
<dbReference type="PANTHER" id="PTHR33738:SF8">
    <property type="entry name" value="OS05G0454500 PROTEIN"/>
    <property type="match status" value="1"/>
</dbReference>
<dbReference type="PANTHER" id="PTHR33738">
    <property type="entry name" value="EMB|CAB82975.1"/>
    <property type="match status" value="1"/>
</dbReference>
<feature type="region of interest" description="Disordered" evidence="1">
    <location>
        <begin position="102"/>
        <end position="131"/>
    </location>
</feature>
<sequence>MEGKKSSFVDELFPRYDSASPTKSDFLSSIFPPSGAGKGSSHYESPAAMAGRKQGNEGGSSNGSASKSQNASKKNSNHPIVLCEIAEPCLMSSSVYYGGRDDFIPENSSSHSSGSGSYRYKNDSEDDKHVATRGEWWQGSLYY</sequence>
<dbReference type="Proteomes" id="UP000236161">
    <property type="component" value="Unassembled WGS sequence"/>
</dbReference>
<dbReference type="OrthoDB" id="1733797at2759"/>
<dbReference type="AlphaFoldDB" id="A0A2I0ALJ8"/>
<accession>A0A2I0ALJ8</accession>
<feature type="compositionally biased region" description="Low complexity" evidence="1">
    <location>
        <begin position="108"/>
        <end position="117"/>
    </location>
</feature>